<accession>A0A9P4LBK0</accession>
<keyword evidence="1" id="KW-1133">Transmembrane helix</keyword>
<reference evidence="2" key="1">
    <citation type="submission" date="2020-01" db="EMBL/GenBank/DDBJ databases">
        <authorList>
            <consortium name="DOE Joint Genome Institute"/>
            <person name="Haridas S."/>
            <person name="Albert R."/>
            <person name="Binder M."/>
            <person name="Bloem J."/>
            <person name="Labutti K."/>
            <person name="Salamov A."/>
            <person name="Andreopoulos B."/>
            <person name="Baker S.E."/>
            <person name="Barry K."/>
            <person name="Bills G."/>
            <person name="Bluhm B.H."/>
            <person name="Cannon C."/>
            <person name="Castanera R."/>
            <person name="Culley D.E."/>
            <person name="Daum C."/>
            <person name="Ezra D."/>
            <person name="Gonzalez J.B."/>
            <person name="Henrissat B."/>
            <person name="Kuo A."/>
            <person name="Liang C."/>
            <person name="Lipzen A."/>
            <person name="Lutzoni F."/>
            <person name="Magnuson J."/>
            <person name="Mondo S."/>
            <person name="Nolan M."/>
            <person name="Ohm R."/>
            <person name="Pangilinan J."/>
            <person name="Park H.-J."/>
            <person name="Ramirez L."/>
            <person name="Alfaro M."/>
            <person name="Sun H."/>
            <person name="Tritt A."/>
            <person name="Yoshinaga Y."/>
            <person name="Zwiers L.-H."/>
            <person name="Turgeon B.G."/>
            <person name="Goodwin S.B."/>
            <person name="Spatafora J.W."/>
            <person name="Crous P.W."/>
            <person name="Grigoriev I.V."/>
        </authorList>
    </citation>
    <scope>NUCLEOTIDE SEQUENCE</scope>
    <source>
        <strain evidence="2">CBS 394.84</strain>
    </source>
</reference>
<proteinExistence type="predicted"/>
<feature type="transmembrane region" description="Helical" evidence="1">
    <location>
        <begin position="74"/>
        <end position="96"/>
    </location>
</feature>
<evidence type="ECO:0000313" key="3">
    <source>
        <dbReference type="Proteomes" id="UP000800039"/>
    </source>
</evidence>
<evidence type="ECO:0000256" key="1">
    <source>
        <dbReference type="SAM" id="Phobius"/>
    </source>
</evidence>
<keyword evidence="3" id="KW-1185">Reference proteome</keyword>
<comment type="caution">
    <text evidence="2">The sequence shown here is derived from an EMBL/GenBank/DDBJ whole genome shotgun (WGS) entry which is preliminary data.</text>
</comment>
<gene>
    <name evidence="2" type="ORF">K460DRAFT_1985</name>
</gene>
<dbReference type="RefSeq" id="XP_040792244.1">
    <property type="nucleotide sequence ID" value="XM_040927169.1"/>
</dbReference>
<dbReference type="GeneID" id="63844421"/>
<name>A0A9P4LBK0_9PLEO</name>
<keyword evidence="1" id="KW-0472">Membrane</keyword>
<evidence type="ECO:0000313" key="2">
    <source>
        <dbReference type="EMBL" id="KAF1849681.1"/>
    </source>
</evidence>
<protein>
    <submittedName>
        <fullName evidence="2">Uncharacterized protein</fullName>
    </submittedName>
</protein>
<dbReference type="AlphaFoldDB" id="A0A9P4LBK0"/>
<dbReference type="EMBL" id="ML976614">
    <property type="protein sequence ID" value="KAF1849681.1"/>
    <property type="molecule type" value="Genomic_DNA"/>
</dbReference>
<dbReference type="Proteomes" id="UP000800039">
    <property type="component" value="Unassembled WGS sequence"/>
</dbReference>
<keyword evidence="1" id="KW-0812">Transmembrane</keyword>
<organism evidence="2 3">
    <name type="scientific">Cucurbitaria berberidis CBS 394.84</name>
    <dbReference type="NCBI Taxonomy" id="1168544"/>
    <lineage>
        <taxon>Eukaryota</taxon>
        <taxon>Fungi</taxon>
        <taxon>Dikarya</taxon>
        <taxon>Ascomycota</taxon>
        <taxon>Pezizomycotina</taxon>
        <taxon>Dothideomycetes</taxon>
        <taxon>Pleosporomycetidae</taxon>
        <taxon>Pleosporales</taxon>
        <taxon>Pleosporineae</taxon>
        <taxon>Cucurbitariaceae</taxon>
        <taxon>Cucurbitaria</taxon>
    </lineage>
</organism>
<sequence length="152" mass="16915">MKTRRHISAVVFTHSTPRRSETSASSKLANVVSQFPPPPPPHTCAAASLSLIIHDLPLLTHRHLLSYPAYILRAISYLWMCILAVFGRAVGLAVVMPPCRILQILRPKNIQALPPANAILAYHYYYYDTATRICSPLALTSFLCRTLPLLVL</sequence>